<protein>
    <submittedName>
        <fullName evidence="1">Uncharacterized protein</fullName>
    </submittedName>
</protein>
<organism evidence="1 2">
    <name type="scientific">Streblomastix strix</name>
    <dbReference type="NCBI Taxonomy" id="222440"/>
    <lineage>
        <taxon>Eukaryota</taxon>
        <taxon>Metamonada</taxon>
        <taxon>Preaxostyla</taxon>
        <taxon>Oxymonadida</taxon>
        <taxon>Streblomastigidae</taxon>
        <taxon>Streblomastix</taxon>
    </lineage>
</organism>
<dbReference type="Proteomes" id="UP000324800">
    <property type="component" value="Unassembled WGS sequence"/>
</dbReference>
<accession>A0A5J4UZ11</accession>
<evidence type="ECO:0000313" key="2">
    <source>
        <dbReference type="Proteomes" id="UP000324800"/>
    </source>
</evidence>
<proteinExistence type="predicted"/>
<gene>
    <name evidence="1" type="ORF">EZS28_029008</name>
</gene>
<name>A0A5J4UZ11_9EUKA</name>
<dbReference type="AlphaFoldDB" id="A0A5J4UZ11"/>
<feature type="non-terminal residue" evidence="1">
    <location>
        <position position="1"/>
    </location>
</feature>
<evidence type="ECO:0000313" key="1">
    <source>
        <dbReference type="EMBL" id="KAA6375464.1"/>
    </source>
</evidence>
<dbReference type="EMBL" id="SNRW01011207">
    <property type="protein sequence ID" value="KAA6375464.1"/>
    <property type="molecule type" value="Genomic_DNA"/>
</dbReference>
<sequence length="99" mass="10916">DTPLHGGTVSATRYCTITRTVLHGTARQYGPCCKVWHGNTARVARYGTALHGGTGRVARYRHGNIARVASYGTDRAARYGKHMQYGMASPIQHIIQIQY</sequence>
<comment type="caution">
    <text evidence="1">The sequence shown here is derived from an EMBL/GenBank/DDBJ whole genome shotgun (WGS) entry which is preliminary data.</text>
</comment>
<reference evidence="1 2" key="1">
    <citation type="submission" date="2019-03" db="EMBL/GenBank/DDBJ databases">
        <title>Single cell metagenomics reveals metabolic interactions within the superorganism composed of flagellate Streblomastix strix and complex community of Bacteroidetes bacteria on its surface.</title>
        <authorList>
            <person name="Treitli S.C."/>
            <person name="Kolisko M."/>
            <person name="Husnik F."/>
            <person name="Keeling P."/>
            <person name="Hampl V."/>
        </authorList>
    </citation>
    <scope>NUCLEOTIDE SEQUENCE [LARGE SCALE GENOMIC DNA]</scope>
    <source>
        <strain evidence="1">ST1C</strain>
    </source>
</reference>